<sequence length="203" mass="21529">MQLEIWLVFALAALGLSLTPGPNGLLALTHGAIYGVRRTVFTVLGGAVGFAVVIAVSMFGIGALLTAVPEVLTVLKWVGGAYLVFLGIQVWRAPAITVATDGDRPTASSWSLWQQGFLAAVTNPKGILFFVAFLPQFIDPAGDLAVQFAAMAGTFIAIEIVFELTVAALSQTLQPLLARAGRWFNRVTGGFFVLIGVLLPWQV</sequence>
<dbReference type="GO" id="GO:0005886">
    <property type="term" value="C:plasma membrane"/>
    <property type="evidence" value="ECO:0007669"/>
    <property type="project" value="UniProtKB-SubCell"/>
</dbReference>
<evidence type="ECO:0000256" key="1">
    <source>
        <dbReference type="ARBA" id="ARBA00004651"/>
    </source>
</evidence>
<dbReference type="PANTHER" id="PTHR30086:SF14">
    <property type="entry name" value="HOMOSERINE_HOMOSERINE LACTONE EFFLUX PROTEIN"/>
    <property type="match status" value="1"/>
</dbReference>
<keyword evidence="5 6" id="KW-0472">Membrane</keyword>
<keyword evidence="3 6" id="KW-0812">Transmembrane</keyword>
<keyword evidence="2" id="KW-1003">Cell membrane</keyword>
<keyword evidence="4 6" id="KW-1133">Transmembrane helix</keyword>
<dbReference type="RefSeq" id="WP_153981789.1">
    <property type="nucleotide sequence ID" value="NZ_BAAANZ010000003.1"/>
</dbReference>
<protein>
    <submittedName>
        <fullName evidence="7">Threonine/homoserine/homoserine lactone efflux protein</fullName>
    </submittedName>
</protein>
<dbReference type="InterPro" id="IPR001123">
    <property type="entry name" value="LeuE-type"/>
</dbReference>
<accession>A0A840XBQ4</accession>
<dbReference type="AlphaFoldDB" id="A0A840XBQ4"/>
<evidence type="ECO:0000256" key="5">
    <source>
        <dbReference type="ARBA" id="ARBA00023136"/>
    </source>
</evidence>
<dbReference type="OrthoDB" id="9784202at2"/>
<comment type="caution">
    <text evidence="7">The sequence shown here is derived from an EMBL/GenBank/DDBJ whole genome shotgun (WGS) entry which is preliminary data.</text>
</comment>
<dbReference type="PIRSF" id="PIRSF006324">
    <property type="entry name" value="LeuE"/>
    <property type="match status" value="1"/>
</dbReference>
<dbReference type="GO" id="GO:0042970">
    <property type="term" value="F:homoserine transmembrane transporter activity"/>
    <property type="evidence" value="ECO:0007669"/>
    <property type="project" value="TreeGrafter"/>
</dbReference>
<dbReference type="EMBL" id="JACHBS010000001">
    <property type="protein sequence ID" value="MBB5618574.1"/>
    <property type="molecule type" value="Genomic_DNA"/>
</dbReference>
<dbReference type="Pfam" id="PF01810">
    <property type="entry name" value="LysE"/>
    <property type="match status" value="1"/>
</dbReference>
<feature type="transmembrane region" description="Helical" evidence="6">
    <location>
        <begin position="6"/>
        <end position="28"/>
    </location>
</feature>
<gene>
    <name evidence="7" type="ORF">BJ959_002070</name>
</gene>
<comment type="subcellular location">
    <subcellularLocation>
        <location evidence="1">Cell membrane</location>
        <topology evidence="1">Multi-pass membrane protein</topology>
    </subcellularLocation>
</comment>
<dbReference type="Proteomes" id="UP000552883">
    <property type="component" value="Unassembled WGS sequence"/>
</dbReference>
<dbReference type="PANTHER" id="PTHR30086">
    <property type="entry name" value="ARGININE EXPORTER PROTEIN ARGO"/>
    <property type="match status" value="1"/>
</dbReference>
<feature type="transmembrane region" description="Helical" evidence="6">
    <location>
        <begin position="40"/>
        <end position="68"/>
    </location>
</feature>
<feature type="transmembrane region" description="Helical" evidence="6">
    <location>
        <begin position="116"/>
        <end position="138"/>
    </location>
</feature>
<organism evidence="7 8">
    <name type="scientific">Microcella frigidaquae</name>
    <dbReference type="NCBI Taxonomy" id="424758"/>
    <lineage>
        <taxon>Bacteria</taxon>
        <taxon>Bacillati</taxon>
        <taxon>Actinomycetota</taxon>
        <taxon>Actinomycetes</taxon>
        <taxon>Micrococcales</taxon>
        <taxon>Microbacteriaceae</taxon>
        <taxon>Microcella</taxon>
    </lineage>
</organism>
<evidence type="ECO:0000256" key="3">
    <source>
        <dbReference type="ARBA" id="ARBA00022692"/>
    </source>
</evidence>
<evidence type="ECO:0000256" key="2">
    <source>
        <dbReference type="ARBA" id="ARBA00022475"/>
    </source>
</evidence>
<name>A0A840XBQ4_9MICO</name>
<evidence type="ECO:0000313" key="8">
    <source>
        <dbReference type="Proteomes" id="UP000552883"/>
    </source>
</evidence>
<feature type="transmembrane region" description="Helical" evidence="6">
    <location>
        <begin position="74"/>
        <end position="95"/>
    </location>
</feature>
<feature type="transmembrane region" description="Helical" evidence="6">
    <location>
        <begin position="144"/>
        <end position="162"/>
    </location>
</feature>
<evidence type="ECO:0000256" key="4">
    <source>
        <dbReference type="ARBA" id="ARBA00022989"/>
    </source>
</evidence>
<feature type="transmembrane region" description="Helical" evidence="6">
    <location>
        <begin position="183"/>
        <end position="201"/>
    </location>
</feature>
<evidence type="ECO:0000256" key="6">
    <source>
        <dbReference type="SAM" id="Phobius"/>
    </source>
</evidence>
<evidence type="ECO:0000313" key="7">
    <source>
        <dbReference type="EMBL" id="MBB5618574.1"/>
    </source>
</evidence>
<reference evidence="7 8" key="1">
    <citation type="submission" date="2020-08" db="EMBL/GenBank/DDBJ databases">
        <title>Sequencing the genomes of 1000 actinobacteria strains.</title>
        <authorList>
            <person name="Klenk H.-P."/>
        </authorList>
    </citation>
    <scope>NUCLEOTIDE SEQUENCE [LARGE SCALE GENOMIC DNA]</scope>
    <source>
        <strain evidence="7 8">DSM 23889</strain>
    </source>
</reference>
<proteinExistence type="predicted"/>
<keyword evidence="8" id="KW-1185">Reference proteome</keyword>